<dbReference type="AlphaFoldDB" id="A0A0F9RBX6"/>
<reference evidence="1" key="1">
    <citation type="journal article" date="2015" name="Nature">
        <title>Complex archaea that bridge the gap between prokaryotes and eukaryotes.</title>
        <authorList>
            <person name="Spang A."/>
            <person name="Saw J.H."/>
            <person name="Jorgensen S.L."/>
            <person name="Zaremba-Niedzwiedzka K."/>
            <person name="Martijn J."/>
            <person name="Lind A.E."/>
            <person name="van Eijk R."/>
            <person name="Schleper C."/>
            <person name="Guy L."/>
            <person name="Ettema T.J."/>
        </authorList>
    </citation>
    <scope>NUCLEOTIDE SEQUENCE</scope>
</reference>
<organism evidence="1">
    <name type="scientific">marine sediment metagenome</name>
    <dbReference type="NCBI Taxonomy" id="412755"/>
    <lineage>
        <taxon>unclassified sequences</taxon>
        <taxon>metagenomes</taxon>
        <taxon>ecological metagenomes</taxon>
    </lineage>
</organism>
<proteinExistence type="predicted"/>
<dbReference type="EMBL" id="LAZR01001021">
    <property type="protein sequence ID" value="KKN52404.1"/>
    <property type="molecule type" value="Genomic_DNA"/>
</dbReference>
<name>A0A0F9RBX6_9ZZZZ</name>
<protein>
    <submittedName>
        <fullName evidence="1">Uncharacterized protein</fullName>
    </submittedName>
</protein>
<gene>
    <name evidence="1" type="ORF">LCGC14_0613210</name>
</gene>
<evidence type="ECO:0000313" key="1">
    <source>
        <dbReference type="EMBL" id="KKN52404.1"/>
    </source>
</evidence>
<accession>A0A0F9RBX6</accession>
<comment type="caution">
    <text evidence="1">The sequence shown here is derived from an EMBL/GenBank/DDBJ whole genome shotgun (WGS) entry which is preliminary data.</text>
</comment>
<sequence>MSKQKWFRNKNFIVTLLGVIGVALVAAAKEVARICGLRHYDEKGGSPE</sequence>